<feature type="non-terminal residue" evidence="2">
    <location>
        <position position="55"/>
    </location>
</feature>
<proteinExistence type="predicted"/>
<protein>
    <submittedName>
        <fullName evidence="2">2120_t:CDS:1</fullName>
    </submittedName>
</protein>
<accession>A0ABN7XP40</accession>
<evidence type="ECO:0000313" key="3">
    <source>
        <dbReference type="Proteomes" id="UP000789901"/>
    </source>
</evidence>
<feature type="compositionally biased region" description="Acidic residues" evidence="1">
    <location>
        <begin position="1"/>
        <end position="12"/>
    </location>
</feature>
<feature type="compositionally biased region" description="Basic and acidic residues" evidence="1">
    <location>
        <begin position="13"/>
        <end position="29"/>
    </location>
</feature>
<organism evidence="2 3">
    <name type="scientific">Gigaspora margarita</name>
    <dbReference type="NCBI Taxonomy" id="4874"/>
    <lineage>
        <taxon>Eukaryota</taxon>
        <taxon>Fungi</taxon>
        <taxon>Fungi incertae sedis</taxon>
        <taxon>Mucoromycota</taxon>
        <taxon>Glomeromycotina</taxon>
        <taxon>Glomeromycetes</taxon>
        <taxon>Diversisporales</taxon>
        <taxon>Gigasporaceae</taxon>
        <taxon>Gigaspora</taxon>
    </lineage>
</organism>
<feature type="region of interest" description="Disordered" evidence="1">
    <location>
        <begin position="1"/>
        <end position="30"/>
    </location>
</feature>
<comment type="caution">
    <text evidence="2">The sequence shown here is derived from an EMBL/GenBank/DDBJ whole genome shotgun (WGS) entry which is preliminary data.</text>
</comment>
<dbReference type="EMBL" id="CAJVQB010167320">
    <property type="protein sequence ID" value="CAG8857108.1"/>
    <property type="molecule type" value="Genomic_DNA"/>
</dbReference>
<keyword evidence="3" id="KW-1185">Reference proteome</keyword>
<evidence type="ECO:0000256" key="1">
    <source>
        <dbReference type="SAM" id="MobiDB-lite"/>
    </source>
</evidence>
<evidence type="ECO:0000313" key="2">
    <source>
        <dbReference type="EMBL" id="CAG8857108.1"/>
    </source>
</evidence>
<reference evidence="2 3" key="1">
    <citation type="submission" date="2021-06" db="EMBL/GenBank/DDBJ databases">
        <authorList>
            <person name="Kallberg Y."/>
            <person name="Tangrot J."/>
            <person name="Rosling A."/>
        </authorList>
    </citation>
    <scope>NUCLEOTIDE SEQUENCE [LARGE SCALE GENOMIC DNA]</scope>
    <source>
        <strain evidence="2 3">120-4 pot B 10/14</strain>
    </source>
</reference>
<sequence>LSTYVEELDNELSDSKTKEQARKARDQAKKRFQQLELSKKQADTLIPIRASGRHV</sequence>
<name>A0ABN7XP40_GIGMA</name>
<feature type="non-terminal residue" evidence="2">
    <location>
        <position position="1"/>
    </location>
</feature>
<dbReference type="Proteomes" id="UP000789901">
    <property type="component" value="Unassembled WGS sequence"/>
</dbReference>
<gene>
    <name evidence="2" type="ORF">GMARGA_LOCUS45929</name>
</gene>